<organism evidence="6 7">
    <name type="scientific">Limosilactobacillus reuteri</name>
    <name type="common">Lactobacillus reuteri</name>
    <dbReference type="NCBI Taxonomy" id="1598"/>
    <lineage>
        <taxon>Bacteria</taxon>
        <taxon>Bacillati</taxon>
        <taxon>Bacillota</taxon>
        <taxon>Bacilli</taxon>
        <taxon>Lactobacillales</taxon>
        <taxon>Lactobacillaceae</taxon>
        <taxon>Limosilactobacillus</taxon>
    </lineage>
</organism>
<dbReference type="Proteomes" id="UP000195868">
    <property type="component" value="Unassembled WGS sequence"/>
</dbReference>
<comment type="similarity">
    <text evidence="1">Belongs to the 'phage' integrase family.</text>
</comment>
<evidence type="ECO:0000259" key="5">
    <source>
        <dbReference type="PROSITE" id="PS51898"/>
    </source>
</evidence>
<dbReference type="GO" id="GO:0015074">
    <property type="term" value="P:DNA integration"/>
    <property type="evidence" value="ECO:0007669"/>
    <property type="project" value="UniProtKB-KW"/>
</dbReference>
<feature type="domain" description="Tyr recombinase" evidence="5">
    <location>
        <begin position="160"/>
        <end position="369"/>
    </location>
</feature>
<evidence type="ECO:0000256" key="4">
    <source>
        <dbReference type="ARBA" id="ARBA00023172"/>
    </source>
</evidence>
<evidence type="ECO:0000256" key="3">
    <source>
        <dbReference type="ARBA" id="ARBA00023125"/>
    </source>
</evidence>
<dbReference type="SUPFAM" id="SSF56349">
    <property type="entry name" value="DNA breaking-rejoining enzymes"/>
    <property type="match status" value="1"/>
</dbReference>
<keyword evidence="3" id="KW-0238">DNA-binding</keyword>
<dbReference type="AlphaFoldDB" id="A0A1Y3U8E2"/>
<dbReference type="EMBL" id="NFHN01000047">
    <property type="protein sequence ID" value="OUN44375.1"/>
    <property type="molecule type" value="Genomic_DNA"/>
</dbReference>
<protein>
    <recommendedName>
        <fullName evidence="5">Tyr recombinase domain-containing protein</fullName>
    </recommendedName>
</protein>
<dbReference type="InterPro" id="IPR010998">
    <property type="entry name" value="Integrase_recombinase_N"/>
</dbReference>
<evidence type="ECO:0000313" key="7">
    <source>
        <dbReference type="Proteomes" id="UP000195868"/>
    </source>
</evidence>
<dbReference type="PROSITE" id="PS51898">
    <property type="entry name" value="TYR_RECOMBINASE"/>
    <property type="match status" value="1"/>
</dbReference>
<reference evidence="7" key="1">
    <citation type="submission" date="2017-04" db="EMBL/GenBank/DDBJ databases">
        <title>Function of individual gut microbiota members based on whole genome sequencing of pure cultures obtained from chicken caecum.</title>
        <authorList>
            <person name="Medvecky M."/>
            <person name="Cejkova D."/>
            <person name="Polansky O."/>
            <person name="Karasova D."/>
            <person name="Kubasova T."/>
            <person name="Cizek A."/>
            <person name="Rychlik I."/>
        </authorList>
    </citation>
    <scope>NUCLEOTIDE SEQUENCE [LARGE SCALE GENOMIC DNA]</scope>
    <source>
        <strain evidence="7">An71</strain>
    </source>
</reference>
<sequence length="371" mass="43335">MTPYEYQTKNGRRYRVAYRTPDNKQHNKGGFTTKSEARSWYRRKMIEIENHGFSDNDQVTFEEIANRWLENKKRTVAGSTYKKYETECKKHLLPALGDKLIKNIEVPTCQLLVYQWSNQLKSYSKLVNDVSSIFELAIKYKLIHDNPFRQIERPRVDHERKIRSFTKDEFNIFQKGLREHYESTNYKAFAFLFILSHTGLRKGELSALTWNNVDFDNGFLHIKKAVTRDTDNHLIIGKTKNVYSVRDVPIGKRTIEVLKKWHLEQRRELRYFNINSLKPGQLVFTNQKGGILSPSKPGKWLKVIEKEKNLPLYVTPHGLRHTYTSLLIENGVPVNKVATVLGHKDASITIKVYNDLHPVNDNSIGNTIENL</sequence>
<dbReference type="Pfam" id="PF14659">
    <property type="entry name" value="Phage_int_SAM_3"/>
    <property type="match status" value="1"/>
</dbReference>
<evidence type="ECO:0000256" key="1">
    <source>
        <dbReference type="ARBA" id="ARBA00008857"/>
    </source>
</evidence>
<gene>
    <name evidence="6" type="ORF">B5G22_09550</name>
</gene>
<dbReference type="PANTHER" id="PTHR30629:SF2">
    <property type="entry name" value="PROPHAGE INTEGRASE INTS-RELATED"/>
    <property type="match status" value="1"/>
</dbReference>
<dbReference type="Pfam" id="PF00589">
    <property type="entry name" value="Phage_integrase"/>
    <property type="match status" value="1"/>
</dbReference>
<comment type="caution">
    <text evidence="6">The sequence shown here is derived from an EMBL/GenBank/DDBJ whole genome shotgun (WGS) entry which is preliminary data.</text>
</comment>
<dbReference type="Gene3D" id="1.10.443.10">
    <property type="entry name" value="Intergrase catalytic core"/>
    <property type="match status" value="1"/>
</dbReference>
<dbReference type="CDD" id="cd01189">
    <property type="entry name" value="INT_ICEBs1_C_like"/>
    <property type="match status" value="1"/>
</dbReference>
<evidence type="ECO:0000256" key="2">
    <source>
        <dbReference type="ARBA" id="ARBA00022908"/>
    </source>
</evidence>
<keyword evidence="4" id="KW-0233">DNA recombination</keyword>
<dbReference type="InterPro" id="IPR013762">
    <property type="entry name" value="Integrase-like_cat_sf"/>
</dbReference>
<keyword evidence="2" id="KW-0229">DNA integration</keyword>
<dbReference type="InterPro" id="IPR004107">
    <property type="entry name" value="Integrase_SAM-like_N"/>
</dbReference>
<dbReference type="Gene3D" id="1.10.150.130">
    <property type="match status" value="1"/>
</dbReference>
<name>A0A1Y3U8E2_LIMRT</name>
<dbReference type="InterPro" id="IPR002104">
    <property type="entry name" value="Integrase_catalytic"/>
</dbReference>
<dbReference type="GO" id="GO:0003677">
    <property type="term" value="F:DNA binding"/>
    <property type="evidence" value="ECO:0007669"/>
    <property type="project" value="UniProtKB-KW"/>
</dbReference>
<dbReference type="RefSeq" id="WP_087215892.1">
    <property type="nucleotide sequence ID" value="NZ_NFHN01000047.1"/>
</dbReference>
<evidence type="ECO:0000313" key="6">
    <source>
        <dbReference type="EMBL" id="OUN44375.1"/>
    </source>
</evidence>
<dbReference type="PANTHER" id="PTHR30629">
    <property type="entry name" value="PROPHAGE INTEGRASE"/>
    <property type="match status" value="1"/>
</dbReference>
<accession>A0A1Y3U8E2</accession>
<dbReference type="InterPro" id="IPR011010">
    <property type="entry name" value="DNA_brk_join_enz"/>
</dbReference>
<proteinExistence type="inferred from homology"/>
<dbReference type="GO" id="GO:0006310">
    <property type="term" value="P:DNA recombination"/>
    <property type="evidence" value="ECO:0007669"/>
    <property type="project" value="UniProtKB-KW"/>
</dbReference>
<dbReference type="InterPro" id="IPR050808">
    <property type="entry name" value="Phage_Integrase"/>
</dbReference>